<dbReference type="EMBL" id="JAVHJO010000004">
    <property type="protein sequence ID" value="KAK6541142.1"/>
    <property type="molecule type" value="Genomic_DNA"/>
</dbReference>
<sequence length="238" mass="26391">MREGRAEAKKSDVVVKAGDDIVQLAEVGETKPKEDGEVISDGIRNYKRQETPNTINLSVKRKRQTNSREIPSSKRQKQDSTPQERRRKSPTSRRKTISSSSENSEMGEYSPRRVQPKRKRQETDQAESPLKKQKMEEVISTDEPESDTLPPSDSESEFEPEGSAKKRKRGGTITATPSKRAKKQAVAKPTATSGPPLSSTSDAKPTANEDENTPLLYTRLKSLVGGAKVVNRQTTLSN</sequence>
<gene>
    <name evidence="2" type="ORF">TWF694_008514</name>
</gene>
<feature type="compositionally biased region" description="Basic residues" evidence="1">
    <location>
        <begin position="85"/>
        <end position="96"/>
    </location>
</feature>
<proteinExistence type="predicted"/>
<evidence type="ECO:0000313" key="2">
    <source>
        <dbReference type="EMBL" id="KAK6541142.1"/>
    </source>
</evidence>
<feature type="compositionally biased region" description="Polar residues" evidence="1">
    <location>
        <begin position="190"/>
        <end position="203"/>
    </location>
</feature>
<dbReference type="Proteomes" id="UP001365542">
    <property type="component" value="Unassembled WGS sequence"/>
</dbReference>
<feature type="region of interest" description="Disordered" evidence="1">
    <location>
        <begin position="26"/>
        <end position="214"/>
    </location>
</feature>
<protein>
    <submittedName>
        <fullName evidence="2">Uncharacterized protein</fullName>
    </submittedName>
</protein>
<evidence type="ECO:0000256" key="1">
    <source>
        <dbReference type="SAM" id="MobiDB-lite"/>
    </source>
</evidence>
<name>A0AAV9XGE0_9PEZI</name>
<comment type="caution">
    <text evidence="2">The sequence shown here is derived from an EMBL/GenBank/DDBJ whole genome shotgun (WGS) entry which is preliminary data.</text>
</comment>
<dbReference type="AlphaFoldDB" id="A0AAV9XGE0"/>
<keyword evidence="3" id="KW-1185">Reference proteome</keyword>
<reference evidence="2 3" key="1">
    <citation type="submission" date="2019-10" db="EMBL/GenBank/DDBJ databases">
        <authorList>
            <person name="Palmer J.M."/>
        </authorList>
    </citation>
    <scope>NUCLEOTIDE SEQUENCE [LARGE SCALE GENOMIC DNA]</scope>
    <source>
        <strain evidence="2 3">TWF694</strain>
    </source>
</reference>
<evidence type="ECO:0000313" key="3">
    <source>
        <dbReference type="Proteomes" id="UP001365542"/>
    </source>
</evidence>
<organism evidence="2 3">
    <name type="scientific">Orbilia ellipsospora</name>
    <dbReference type="NCBI Taxonomy" id="2528407"/>
    <lineage>
        <taxon>Eukaryota</taxon>
        <taxon>Fungi</taxon>
        <taxon>Dikarya</taxon>
        <taxon>Ascomycota</taxon>
        <taxon>Pezizomycotina</taxon>
        <taxon>Orbiliomycetes</taxon>
        <taxon>Orbiliales</taxon>
        <taxon>Orbiliaceae</taxon>
        <taxon>Orbilia</taxon>
    </lineage>
</organism>
<accession>A0AAV9XGE0</accession>